<evidence type="ECO:0000313" key="2">
    <source>
        <dbReference type="EMBL" id="GLK47054.1"/>
    </source>
</evidence>
<organism evidence="2 3">
    <name type="scientific">Brevundimonas intermedia</name>
    <dbReference type="NCBI Taxonomy" id="74315"/>
    <lineage>
        <taxon>Bacteria</taxon>
        <taxon>Pseudomonadati</taxon>
        <taxon>Pseudomonadota</taxon>
        <taxon>Alphaproteobacteria</taxon>
        <taxon>Caulobacterales</taxon>
        <taxon>Caulobacteraceae</taxon>
        <taxon>Brevundimonas</taxon>
    </lineage>
</organism>
<feature type="transmembrane region" description="Helical" evidence="1">
    <location>
        <begin position="27"/>
        <end position="48"/>
    </location>
</feature>
<dbReference type="RefSeq" id="WP_271163449.1">
    <property type="nucleotide sequence ID" value="NZ_BSFD01000001.1"/>
</dbReference>
<proteinExistence type="predicted"/>
<keyword evidence="1" id="KW-0812">Transmembrane</keyword>
<reference evidence="2" key="2">
    <citation type="submission" date="2023-01" db="EMBL/GenBank/DDBJ databases">
        <authorList>
            <person name="Sun Q."/>
            <person name="Evtushenko L."/>
        </authorList>
    </citation>
    <scope>NUCLEOTIDE SEQUENCE</scope>
    <source>
        <strain evidence="2">VKM B-1499</strain>
    </source>
</reference>
<comment type="caution">
    <text evidence="2">The sequence shown here is derived from an EMBL/GenBank/DDBJ whole genome shotgun (WGS) entry which is preliminary data.</text>
</comment>
<keyword evidence="1" id="KW-0472">Membrane</keyword>
<protein>
    <submittedName>
        <fullName evidence="2">Uncharacterized protein</fullName>
    </submittedName>
</protein>
<reference evidence="2" key="1">
    <citation type="journal article" date="2014" name="Int. J. Syst. Evol. Microbiol.">
        <title>Complete genome of a new Firmicutes species belonging to the dominant human colonic microbiota ('Ruminococcus bicirculans') reveals two chromosomes and a selective capacity to utilize plant glucans.</title>
        <authorList>
            <consortium name="NISC Comparative Sequencing Program"/>
            <person name="Wegmann U."/>
            <person name="Louis P."/>
            <person name="Goesmann A."/>
            <person name="Henrissat B."/>
            <person name="Duncan S.H."/>
            <person name="Flint H.J."/>
        </authorList>
    </citation>
    <scope>NUCLEOTIDE SEQUENCE</scope>
    <source>
        <strain evidence="2">VKM B-1499</strain>
    </source>
</reference>
<sequence length="49" mass="5191">MRAPAIETTQGEKARAQVVATRLINPVTGYALAAVVSAAFWAMLLTAIF</sequence>
<keyword evidence="1" id="KW-1133">Transmembrane helix</keyword>
<dbReference type="Proteomes" id="UP001143509">
    <property type="component" value="Unassembled WGS sequence"/>
</dbReference>
<keyword evidence="3" id="KW-1185">Reference proteome</keyword>
<evidence type="ECO:0000256" key="1">
    <source>
        <dbReference type="SAM" id="Phobius"/>
    </source>
</evidence>
<evidence type="ECO:0000313" key="3">
    <source>
        <dbReference type="Proteomes" id="UP001143509"/>
    </source>
</evidence>
<accession>A0ABQ5T4W2</accession>
<gene>
    <name evidence="2" type="ORF">GCM10017620_00270</name>
</gene>
<name>A0ABQ5T4W2_9CAUL</name>
<dbReference type="EMBL" id="BSFD01000001">
    <property type="protein sequence ID" value="GLK47054.1"/>
    <property type="molecule type" value="Genomic_DNA"/>
</dbReference>